<dbReference type="AlphaFoldDB" id="A0A1N7JKW6"/>
<dbReference type="STRING" id="1161099.SAMN05444817_10941"/>
<dbReference type="Pfam" id="PF01636">
    <property type="entry name" value="APH"/>
    <property type="match status" value="1"/>
</dbReference>
<keyword evidence="2" id="KW-0808">Transferase</keyword>
<dbReference type="EMBL" id="FTOF01000009">
    <property type="protein sequence ID" value="SIS49955.1"/>
    <property type="molecule type" value="Genomic_DNA"/>
</dbReference>
<evidence type="ECO:0000313" key="2">
    <source>
        <dbReference type="EMBL" id="SIS49955.1"/>
    </source>
</evidence>
<sequence length="349" mass="38562">MDLKNTRFYGSKSEEILSQKVVAEIPAADYRWQILEVDHGKIDHYQVLTSGDDDVLDTSEGAKTYLEHLADFGDISGDMSGKTATPLGADQSNTSLVVDDEWILKVFRKLETGLNPDVELLTAIADCPHVAGVRGHLSRDGRTLAMMQQLIHDGRDGFQLSLDPGLRSEDHLGEAIRNVHSALSEAFGTESVPGSQIRDSLNAHLDEILTQTDALSDFEGNLREIYSRISDDAVEIQRIHGDLHLGQTLLSGDRWYLIDFEGEPARPLEQRRLPDHALRDVAGMVRSFGYAHAMGGKADVDKLLAGYGITPDPILDAYIADKAAYEVVYEANNRPDWVEIPLSAIRELS</sequence>
<accession>A0A1N7JKW6</accession>
<gene>
    <name evidence="2" type="ORF">SAMN05444817_10941</name>
</gene>
<dbReference type="InterPro" id="IPR011009">
    <property type="entry name" value="Kinase-like_dom_sf"/>
</dbReference>
<dbReference type="Proteomes" id="UP000186292">
    <property type="component" value="Unassembled WGS sequence"/>
</dbReference>
<dbReference type="InterPro" id="IPR002575">
    <property type="entry name" value="Aminoglycoside_PTrfase"/>
</dbReference>
<evidence type="ECO:0000313" key="3">
    <source>
        <dbReference type="Proteomes" id="UP000186292"/>
    </source>
</evidence>
<dbReference type="SUPFAM" id="SSF56112">
    <property type="entry name" value="Protein kinase-like (PK-like)"/>
    <property type="match status" value="1"/>
</dbReference>
<dbReference type="Gene3D" id="3.90.1200.10">
    <property type="match status" value="1"/>
</dbReference>
<name>A0A1N7JKW6_9CORY</name>
<evidence type="ECO:0000259" key="1">
    <source>
        <dbReference type="Pfam" id="PF01636"/>
    </source>
</evidence>
<dbReference type="OrthoDB" id="3787729at2"/>
<protein>
    <submittedName>
        <fullName evidence="2">Maltokinase</fullName>
    </submittedName>
</protein>
<dbReference type="RefSeq" id="WP_076599606.1">
    <property type="nucleotide sequence ID" value="NZ_CP046976.1"/>
</dbReference>
<feature type="domain" description="Aminoglycoside phosphotransferase" evidence="1">
    <location>
        <begin position="84"/>
        <end position="261"/>
    </location>
</feature>
<reference evidence="3" key="1">
    <citation type="submission" date="2017-01" db="EMBL/GenBank/DDBJ databases">
        <authorList>
            <person name="Varghese N."/>
            <person name="Submissions S."/>
        </authorList>
    </citation>
    <scope>NUCLEOTIDE SEQUENCE [LARGE SCALE GENOMIC DNA]</scope>
    <source>
        <strain evidence="3">DSM 44531</strain>
    </source>
</reference>
<proteinExistence type="predicted"/>
<organism evidence="2 3">
    <name type="scientific">Corynebacterium appendicis CIP 107643</name>
    <dbReference type="NCBI Taxonomy" id="1161099"/>
    <lineage>
        <taxon>Bacteria</taxon>
        <taxon>Bacillati</taxon>
        <taxon>Actinomycetota</taxon>
        <taxon>Actinomycetes</taxon>
        <taxon>Mycobacteriales</taxon>
        <taxon>Corynebacteriaceae</taxon>
        <taxon>Corynebacterium</taxon>
    </lineage>
</organism>
<keyword evidence="3" id="KW-1185">Reference proteome</keyword>
<dbReference type="GO" id="GO:0016301">
    <property type="term" value="F:kinase activity"/>
    <property type="evidence" value="ECO:0007669"/>
    <property type="project" value="UniProtKB-KW"/>
</dbReference>
<keyword evidence="2" id="KW-0418">Kinase</keyword>